<dbReference type="PROSITE" id="PS50092">
    <property type="entry name" value="TSP1"/>
    <property type="match status" value="3"/>
</dbReference>
<dbReference type="Gene3D" id="2.20.100.10">
    <property type="entry name" value="Thrombospondin type-1 (TSP1) repeat"/>
    <property type="match status" value="3"/>
</dbReference>
<dbReference type="PANTHER" id="PTHR22906">
    <property type="entry name" value="PROPERDIN"/>
    <property type="match status" value="1"/>
</dbReference>
<dbReference type="AlphaFoldDB" id="A0A815C4V1"/>
<reference evidence="3" key="1">
    <citation type="submission" date="2021-02" db="EMBL/GenBank/DDBJ databases">
        <authorList>
            <person name="Nowell W R."/>
        </authorList>
    </citation>
    <scope>NUCLEOTIDE SEQUENCE</scope>
</reference>
<evidence type="ECO:0000256" key="1">
    <source>
        <dbReference type="ARBA" id="ARBA00022737"/>
    </source>
</evidence>
<proteinExistence type="predicted"/>
<gene>
    <name evidence="3" type="ORF">GPM918_LOCUS27455</name>
    <name evidence="4" type="ORF">SRO942_LOCUS27785</name>
</gene>
<keyword evidence="1" id="KW-0677">Repeat</keyword>
<dbReference type="InterPro" id="IPR000884">
    <property type="entry name" value="TSP1_rpt"/>
</dbReference>
<dbReference type="SMART" id="SM00209">
    <property type="entry name" value="TSP1"/>
    <property type="match status" value="3"/>
</dbReference>
<dbReference type="InterPro" id="IPR036383">
    <property type="entry name" value="TSP1_rpt_sf"/>
</dbReference>
<organism evidence="3 5">
    <name type="scientific">Didymodactylos carnosus</name>
    <dbReference type="NCBI Taxonomy" id="1234261"/>
    <lineage>
        <taxon>Eukaryota</taxon>
        <taxon>Metazoa</taxon>
        <taxon>Spiralia</taxon>
        <taxon>Gnathifera</taxon>
        <taxon>Rotifera</taxon>
        <taxon>Eurotatoria</taxon>
        <taxon>Bdelloidea</taxon>
        <taxon>Philodinida</taxon>
        <taxon>Philodinidae</taxon>
        <taxon>Didymodactylos</taxon>
    </lineage>
</organism>
<keyword evidence="5" id="KW-1185">Reference proteome</keyword>
<protein>
    <submittedName>
        <fullName evidence="3">Uncharacterized protein</fullName>
    </submittedName>
</protein>
<dbReference type="Proteomes" id="UP000681722">
    <property type="component" value="Unassembled WGS sequence"/>
</dbReference>
<keyword evidence="2" id="KW-1015">Disulfide bond</keyword>
<comment type="caution">
    <text evidence="3">The sequence shown here is derived from an EMBL/GenBank/DDBJ whole genome shotgun (WGS) entry which is preliminary data.</text>
</comment>
<accession>A0A815C4V1</accession>
<evidence type="ECO:0000313" key="3">
    <source>
        <dbReference type="EMBL" id="CAF1278882.1"/>
    </source>
</evidence>
<dbReference type="OrthoDB" id="446173at2759"/>
<dbReference type="PANTHER" id="PTHR22906:SF21">
    <property type="entry name" value="SEMA DOMAIN-CONTAINING PROTEIN"/>
    <property type="match status" value="1"/>
</dbReference>
<sequence length="416" mass="46554">TKNTMELDSVILQNLQLSSDDQTTTAFVDIELYNEYQCAVECVKHHSCTGYSYLVQTRICSLFEKVNMQVNEKVKKWRTELSSNACDKKKCKPDTICIDYNENMERIPTALNEASELSALLNQWKIYNCSLLRFPDVGNWADWSEWGSCSVTCGEGYRSRKRRCLKDGRETAFENCIGKGLEIQPCNITKCPLYGPWSPWTSCSTFCGIGYKQRNRSCIPPGSSCGNYTFEQRACGEVNCQKVAGIKQTEPEKYPLKGYLSIREGDILCVSSTSGKIAKHMADLVCKSIGLQRGAQYAVLNQIKHTATCYPGIICDGTEKSFYECKYDRSLTTKNISELSAIVARCIVDGGFSEWSPWSSCTKPCGTGFQQRNRTCTDPPPSIPETSEDSLLAGYNCTGAYSQSKKCNTQLCKKKT</sequence>
<evidence type="ECO:0000313" key="4">
    <source>
        <dbReference type="EMBL" id="CAF4072593.1"/>
    </source>
</evidence>
<dbReference type="SUPFAM" id="SSF82895">
    <property type="entry name" value="TSP-1 type 1 repeat"/>
    <property type="match status" value="3"/>
</dbReference>
<dbReference type="Proteomes" id="UP000663829">
    <property type="component" value="Unassembled WGS sequence"/>
</dbReference>
<evidence type="ECO:0000313" key="5">
    <source>
        <dbReference type="Proteomes" id="UP000663829"/>
    </source>
</evidence>
<dbReference type="EMBL" id="CAJOBC010026885">
    <property type="protein sequence ID" value="CAF4072593.1"/>
    <property type="molecule type" value="Genomic_DNA"/>
</dbReference>
<feature type="non-terminal residue" evidence="3">
    <location>
        <position position="1"/>
    </location>
</feature>
<name>A0A815C4V1_9BILA</name>
<dbReference type="Pfam" id="PF00090">
    <property type="entry name" value="TSP_1"/>
    <property type="match status" value="3"/>
</dbReference>
<dbReference type="InterPro" id="IPR052065">
    <property type="entry name" value="Compl_asym_regulator"/>
</dbReference>
<evidence type="ECO:0000256" key="2">
    <source>
        <dbReference type="ARBA" id="ARBA00023157"/>
    </source>
</evidence>
<dbReference type="PRINTS" id="PR01705">
    <property type="entry name" value="TSP1REPEAT"/>
</dbReference>
<dbReference type="FunFam" id="2.20.100.10:FF:000001">
    <property type="entry name" value="semaphorin-5A isoform X1"/>
    <property type="match status" value="2"/>
</dbReference>
<dbReference type="EMBL" id="CAJNOQ010011524">
    <property type="protein sequence ID" value="CAF1278882.1"/>
    <property type="molecule type" value="Genomic_DNA"/>
</dbReference>